<keyword evidence="3" id="KW-1185">Reference proteome</keyword>
<feature type="transmembrane region" description="Helical" evidence="1">
    <location>
        <begin position="49"/>
        <end position="74"/>
    </location>
</feature>
<dbReference type="Proteomes" id="UP000283805">
    <property type="component" value="Unassembled WGS sequence"/>
</dbReference>
<dbReference type="PANTHER" id="PTHR39165">
    <property type="entry name" value="IG HYPOTHETICAL 17883"/>
    <property type="match status" value="1"/>
</dbReference>
<evidence type="ECO:0000256" key="1">
    <source>
        <dbReference type="SAM" id="Phobius"/>
    </source>
</evidence>
<dbReference type="EMBL" id="RAPO01000002">
    <property type="protein sequence ID" value="RKD94970.1"/>
    <property type="molecule type" value="Genomic_DNA"/>
</dbReference>
<evidence type="ECO:0000313" key="3">
    <source>
        <dbReference type="Proteomes" id="UP000283805"/>
    </source>
</evidence>
<sequence length="161" mass="16235">MVDAITVVAVALLVGGVLGTVLPLVPGGALSLAGVFLYWWHTGFTEPGAITVVTLAILGATAMLVELFGGSIAARAGGASWTTTAAAAVVGIALMIVTGPLGLLAGLFGTVFVLEFARERTVDHSARSAIYTTIGVLASTAVEALLTASVLFGFLIAVFLF</sequence>
<organism evidence="2 3">
    <name type="scientific">Halopiger aswanensis</name>
    <dbReference type="NCBI Taxonomy" id="148449"/>
    <lineage>
        <taxon>Archaea</taxon>
        <taxon>Methanobacteriati</taxon>
        <taxon>Methanobacteriota</taxon>
        <taxon>Stenosarchaea group</taxon>
        <taxon>Halobacteria</taxon>
        <taxon>Halobacteriales</taxon>
        <taxon>Natrialbaceae</taxon>
        <taxon>Halopiger</taxon>
    </lineage>
</organism>
<dbReference type="Pfam" id="PF04306">
    <property type="entry name" value="DUF456"/>
    <property type="match status" value="1"/>
</dbReference>
<name>A0A419WHI0_9EURY</name>
<reference evidence="2 3" key="1">
    <citation type="submission" date="2018-09" db="EMBL/GenBank/DDBJ databases">
        <title>Genomic Encyclopedia of Archaeal and Bacterial Type Strains, Phase II (KMG-II): from individual species to whole genera.</title>
        <authorList>
            <person name="Goeker M."/>
        </authorList>
    </citation>
    <scope>NUCLEOTIDE SEQUENCE [LARGE SCALE GENOMIC DNA]</scope>
    <source>
        <strain evidence="2 3">DSM 13151</strain>
    </source>
</reference>
<gene>
    <name evidence="2" type="ORF">ATJ93_1817</name>
</gene>
<comment type="caution">
    <text evidence="2">The sequence shown here is derived from an EMBL/GenBank/DDBJ whole genome shotgun (WGS) entry which is preliminary data.</text>
</comment>
<dbReference type="OrthoDB" id="206263at2157"/>
<evidence type="ECO:0000313" key="2">
    <source>
        <dbReference type="EMBL" id="RKD94970.1"/>
    </source>
</evidence>
<dbReference type="InterPro" id="IPR007403">
    <property type="entry name" value="DUF456"/>
</dbReference>
<proteinExistence type="predicted"/>
<evidence type="ECO:0008006" key="4">
    <source>
        <dbReference type="Google" id="ProtNLM"/>
    </source>
</evidence>
<keyword evidence="1" id="KW-0812">Transmembrane</keyword>
<feature type="transmembrane region" description="Helical" evidence="1">
    <location>
        <begin position="86"/>
        <end position="114"/>
    </location>
</feature>
<dbReference type="PANTHER" id="PTHR39165:SF1">
    <property type="entry name" value="DUF456 DOMAIN-CONTAINING PROTEIN"/>
    <property type="match status" value="1"/>
</dbReference>
<accession>A0A419WHI0</accession>
<keyword evidence="1" id="KW-1133">Transmembrane helix</keyword>
<keyword evidence="1" id="KW-0472">Membrane</keyword>
<protein>
    <recommendedName>
        <fullName evidence="4">DUF456 domain-containing protein</fullName>
    </recommendedName>
</protein>
<dbReference type="RefSeq" id="WP_120244287.1">
    <property type="nucleotide sequence ID" value="NZ_RAPO01000002.1"/>
</dbReference>
<feature type="transmembrane region" description="Helical" evidence="1">
    <location>
        <begin position="134"/>
        <end position="160"/>
    </location>
</feature>
<dbReference type="AlphaFoldDB" id="A0A419WHI0"/>